<feature type="region of interest" description="Disordered" evidence="3">
    <location>
        <begin position="154"/>
        <end position="242"/>
    </location>
</feature>
<dbReference type="InterPro" id="IPR001452">
    <property type="entry name" value="SH3_domain"/>
</dbReference>
<dbReference type="Proteomes" id="UP000095282">
    <property type="component" value="Unplaced"/>
</dbReference>
<dbReference type="AlphaFoldDB" id="A0A1I7TKH1"/>
<evidence type="ECO:0000313" key="5">
    <source>
        <dbReference type="Proteomes" id="UP000095282"/>
    </source>
</evidence>
<dbReference type="PANTHER" id="PTHR14167">
    <property type="entry name" value="SH3 DOMAIN-CONTAINING"/>
    <property type="match status" value="1"/>
</dbReference>
<dbReference type="InterPro" id="IPR050384">
    <property type="entry name" value="Endophilin_SH3RF"/>
</dbReference>
<name>A0A1I7TKH1_9PELO</name>
<feature type="domain" description="SH3" evidence="4">
    <location>
        <begin position="243"/>
        <end position="305"/>
    </location>
</feature>
<feature type="compositionally biased region" description="Low complexity" evidence="3">
    <location>
        <begin position="484"/>
        <end position="495"/>
    </location>
</feature>
<keyword evidence="5" id="KW-1185">Reference proteome</keyword>
<feature type="compositionally biased region" description="Polar residues" evidence="3">
    <location>
        <begin position="201"/>
        <end position="220"/>
    </location>
</feature>
<sequence>MASPVPPTQQEAGLKIAAVEVPSNESLERRTRDEFHQDLLSLHTSRRPNRVKEMAQVESEVVAGNVRDIVNRLSRDMTNRNPFSVHQQAEKRALPNVSTQPQPQLFIATYAYNSKQEDELSFVVGDIIELITEVEDGWSKGKLKSTGHVGMFPTNFVTPKPAPSTPTSVTTSTTASSSGSRPKTGNSEVVMRAEPKAIDRTPSTILSEQSSSLKTLETKPSSASFSIPAASASTDTSSSETTKTKEMARVKFVYNPQHDDELALKDIDMLLNITNKNCGDAGWFEGELNGKKGLFPDNFVELVQVPLGTESGAKYASVSRQATLNFVTNKPPPVNPPQPAVPPKPAKVVPNDSIPLSSTTTTSSQALNNSVPTPHSNNMPVGSSSSTGVKTNFAALREKMSNHLKVVAPEKVASVQQKPSEQRDRSSTTESANGDFLIDNDGGGDQVTELQHITKNRARPPKSRPMSMVMHHRSSDESPPGRLSSPTSASSVNTMSSSMFVPPAAKDISIPSIATSSPFKASAATPSTIAPPSSASKPALRPVASNSLVDSNDSSSIRKLASPDRQKSPELVSSSDYVSRAEYDALLDRFRALESRVLALEKNRF</sequence>
<protein>
    <submittedName>
        <fullName evidence="6">SH3 domain-containing kinase-binding protein 1</fullName>
    </submittedName>
</protein>
<dbReference type="SMART" id="SM00326">
    <property type="entry name" value="SH3"/>
    <property type="match status" value="2"/>
</dbReference>
<dbReference type="eggNOG" id="KOG4348">
    <property type="taxonomic scope" value="Eukaryota"/>
</dbReference>
<dbReference type="Gene3D" id="2.30.30.40">
    <property type="entry name" value="SH3 Domains"/>
    <property type="match status" value="2"/>
</dbReference>
<dbReference type="Pfam" id="PF00018">
    <property type="entry name" value="SH3_1"/>
    <property type="match status" value="1"/>
</dbReference>
<organism evidence="5 6">
    <name type="scientific">Caenorhabditis tropicalis</name>
    <dbReference type="NCBI Taxonomy" id="1561998"/>
    <lineage>
        <taxon>Eukaryota</taxon>
        <taxon>Metazoa</taxon>
        <taxon>Ecdysozoa</taxon>
        <taxon>Nematoda</taxon>
        <taxon>Chromadorea</taxon>
        <taxon>Rhabditida</taxon>
        <taxon>Rhabditina</taxon>
        <taxon>Rhabditomorpha</taxon>
        <taxon>Rhabditoidea</taxon>
        <taxon>Rhabditidae</taxon>
        <taxon>Peloderinae</taxon>
        <taxon>Caenorhabditis</taxon>
    </lineage>
</organism>
<feature type="compositionally biased region" description="Low complexity" evidence="3">
    <location>
        <begin position="346"/>
        <end position="364"/>
    </location>
</feature>
<dbReference type="SUPFAM" id="SSF50044">
    <property type="entry name" value="SH3-domain"/>
    <property type="match status" value="2"/>
</dbReference>
<evidence type="ECO:0000256" key="3">
    <source>
        <dbReference type="SAM" id="MobiDB-lite"/>
    </source>
</evidence>
<dbReference type="PANTHER" id="PTHR14167:SF92">
    <property type="entry name" value="CIN85 AND CD2AP RELATED, ISOFORM J"/>
    <property type="match status" value="1"/>
</dbReference>
<evidence type="ECO:0000313" key="6">
    <source>
        <dbReference type="WBParaSite" id="Csp11.Scaffold627.g6803.t2"/>
    </source>
</evidence>
<evidence type="ECO:0000259" key="4">
    <source>
        <dbReference type="PROSITE" id="PS50002"/>
    </source>
</evidence>
<feature type="region of interest" description="Disordered" evidence="3">
    <location>
        <begin position="522"/>
        <end position="575"/>
    </location>
</feature>
<feature type="domain" description="SH3" evidence="4">
    <location>
        <begin position="101"/>
        <end position="162"/>
    </location>
</feature>
<feature type="compositionally biased region" description="Low complexity" evidence="3">
    <location>
        <begin position="221"/>
        <end position="241"/>
    </location>
</feature>
<dbReference type="PROSITE" id="PS50002">
    <property type="entry name" value="SH3"/>
    <property type="match status" value="2"/>
</dbReference>
<dbReference type="WBParaSite" id="Csp11.Scaffold627.g6803.t2">
    <property type="protein sequence ID" value="Csp11.Scaffold627.g6803.t2"/>
    <property type="gene ID" value="Csp11.Scaffold627.g6803"/>
</dbReference>
<reference evidence="6" key="1">
    <citation type="submission" date="2016-11" db="UniProtKB">
        <authorList>
            <consortium name="WormBaseParasite"/>
        </authorList>
    </citation>
    <scope>IDENTIFICATION</scope>
</reference>
<evidence type="ECO:0000256" key="1">
    <source>
        <dbReference type="ARBA" id="ARBA00022443"/>
    </source>
</evidence>
<proteinExistence type="predicted"/>
<feature type="compositionally biased region" description="Low complexity" evidence="3">
    <location>
        <begin position="522"/>
        <end position="555"/>
    </location>
</feature>
<feature type="compositionally biased region" description="Low complexity" evidence="3">
    <location>
        <begin position="165"/>
        <end position="183"/>
    </location>
</feature>
<feature type="compositionally biased region" description="Pro residues" evidence="3">
    <location>
        <begin position="330"/>
        <end position="345"/>
    </location>
</feature>
<dbReference type="InterPro" id="IPR036028">
    <property type="entry name" value="SH3-like_dom_sf"/>
</dbReference>
<accession>A0A1I7TKH1</accession>
<dbReference type="STRING" id="1561998.A0A1I7TKH1"/>
<evidence type="ECO:0000256" key="2">
    <source>
        <dbReference type="PROSITE-ProRule" id="PRU00192"/>
    </source>
</evidence>
<keyword evidence="1 2" id="KW-0728">SH3 domain</keyword>
<feature type="compositionally biased region" description="Polar residues" evidence="3">
    <location>
        <begin position="365"/>
        <end position="388"/>
    </location>
</feature>
<dbReference type="Pfam" id="PF14604">
    <property type="entry name" value="SH3_9"/>
    <property type="match status" value="1"/>
</dbReference>
<dbReference type="PRINTS" id="PR00452">
    <property type="entry name" value="SH3DOMAIN"/>
</dbReference>
<feature type="region of interest" description="Disordered" evidence="3">
    <location>
        <begin position="407"/>
        <end position="495"/>
    </location>
</feature>
<feature type="region of interest" description="Disordered" evidence="3">
    <location>
        <begin position="327"/>
        <end position="388"/>
    </location>
</feature>